<dbReference type="InterPro" id="IPR036511">
    <property type="entry name" value="TGT-like_sf"/>
</dbReference>
<keyword evidence="6" id="KW-0862">Zinc</keyword>
<comment type="similarity">
    <text evidence="6">Belongs to the queuine tRNA-ribosyltransferase family.</text>
</comment>
<evidence type="ECO:0000256" key="4">
    <source>
        <dbReference type="ARBA" id="ARBA00022785"/>
    </source>
</evidence>
<keyword evidence="6" id="KW-0479">Metal-binding</keyword>
<dbReference type="GO" id="GO:0008616">
    <property type="term" value="P:tRNA queuosine(34) biosynthetic process"/>
    <property type="evidence" value="ECO:0007669"/>
    <property type="project" value="UniProtKB-UniRule"/>
</dbReference>
<comment type="function">
    <text evidence="6">Catalyzes the base-exchange of a guanine (G) residue with the queuine precursor 7-aminomethyl-7-deazaguanine (PreQ1) at position 34 (anticodon wobble position) in tRNAs with GU(N) anticodons (tRNA-Asp, -Asn, -His and -Tyr). Catalysis occurs through a double-displacement mechanism. The nucleophile active site attacks the C1' of nucleotide 34 to detach the guanine base from the RNA, forming a covalent enzyme-RNA intermediate. The proton acceptor active site deprotonates the incoming PreQ1, allowing a nucleophilic attack on the C1' of the ribose to form the product. After dissociation, two additional enzymatic reactions on the tRNA convert PreQ1 to queuine (Q), resulting in the hypermodified nucleoside queuosine (7-(((4,5-cis-dihydroxy-2-cyclopenten-1-yl)amino)methyl)-7-deazaguanosine).</text>
</comment>
<accession>A0A1F4S8P9</accession>
<dbReference type="GO" id="GO:0005829">
    <property type="term" value="C:cytosol"/>
    <property type="evidence" value="ECO:0007669"/>
    <property type="project" value="TreeGrafter"/>
</dbReference>
<comment type="catalytic activity">
    <reaction evidence="5 6">
        <text>7-aminomethyl-7-carbaguanine + guanosine(34) in tRNA = 7-aminomethyl-7-carbaguanosine(34) in tRNA + guanine</text>
        <dbReference type="Rhea" id="RHEA:24104"/>
        <dbReference type="Rhea" id="RHEA-COMP:10341"/>
        <dbReference type="Rhea" id="RHEA-COMP:10342"/>
        <dbReference type="ChEBI" id="CHEBI:16235"/>
        <dbReference type="ChEBI" id="CHEBI:58703"/>
        <dbReference type="ChEBI" id="CHEBI:74269"/>
        <dbReference type="ChEBI" id="CHEBI:82833"/>
        <dbReference type="EC" id="2.4.2.29"/>
    </reaction>
</comment>
<dbReference type="SUPFAM" id="SSF51713">
    <property type="entry name" value="tRNA-guanine transglycosylase"/>
    <property type="match status" value="1"/>
</dbReference>
<dbReference type="UniPathway" id="UPA00392"/>
<feature type="binding site" evidence="6">
    <location>
        <position position="211"/>
    </location>
    <ligand>
        <name>substrate</name>
    </ligand>
</feature>
<organism evidence="8 9">
    <name type="scientific">candidate division WOR-1 bacterium RIFOXYB2_FULL_36_35</name>
    <dbReference type="NCBI Taxonomy" id="1802578"/>
    <lineage>
        <taxon>Bacteria</taxon>
        <taxon>Bacillati</taxon>
        <taxon>Saganbacteria</taxon>
    </lineage>
</organism>
<dbReference type="PANTHER" id="PTHR46499">
    <property type="entry name" value="QUEUINE TRNA-RIBOSYLTRANSFERASE"/>
    <property type="match status" value="1"/>
</dbReference>
<gene>
    <name evidence="6" type="primary">tgt</name>
    <name evidence="8" type="ORF">A2290_07975</name>
</gene>
<dbReference type="InterPro" id="IPR050076">
    <property type="entry name" value="ArchSynthase1/Queuine_TRR"/>
</dbReference>
<dbReference type="AlphaFoldDB" id="A0A1F4S8P9"/>
<keyword evidence="3 6" id="KW-0819">tRNA processing</keyword>
<comment type="caution">
    <text evidence="8">The sequence shown here is derived from an EMBL/GenBank/DDBJ whole genome shotgun (WGS) entry which is preliminary data.</text>
</comment>
<dbReference type="NCBIfam" id="TIGR00430">
    <property type="entry name" value="Q_tRNA_tgt"/>
    <property type="match status" value="1"/>
</dbReference>
<feature type="binding site" evidence="6">
    <location>
        <position position="331"/>
    </location>
    <ligand>
        <name>Zn(2+)</name>
        <dbReference type="ChEBI" id="CHEBI:29105"/>
    </ligand>
</feature>
<sequence>MLQLKIMFKFEIIKKSKKSKSRVGKIYTSHGEIMTPMFMPVGTQATVKAVSPRDLHEIEAQIILANTYHLYLRPGNELIKEAGGLHKFMNWDKPILTDSGGFQVYSLAHRRKILDGGVEFQSHLDGTKHLFTPKKVVEIQQDFGSDIMMPLDECVAYPCEKKEAEESVIRTTRWAKESVQCAGKSEQTSASSVDPFTVNSVQNGALFGIVQGGCFDDLRKRSANEIAALGFPGFGVGGLSVGEPQNQMFDMLDIVTDILPEDKPKHLMGVGYASDILGAIKRGADLFDCVIPTRLARHGSFLTLDGKTSIRHAKFEKDFTPIDLDCDCYACKNFTKSYIRHLFWAREILGMQLLTLHNLRFFMRLMAKVRKEILDENEKD</sequence>
<feature type="binding site" evidence="6">
    <location>
        <position position="328"/>
    </location>
    <ligand>
        <name>Zn(2+)</name>
        <dbReference type="ChEBI" id="CHEBI:29105"/>
    </ligand>
</feature>
<keyword evidence="2 6" id="KW-0808">Transferase</keyword>
<evidence type="ECO:0000313" key="8">
    <source>
        <dbReference type="EMBL" id="OGC16806.1"/>
    </source>
</evidence>
<dbReference type="EC" id="2.4.2.29" evidence="6"/>
<feature type="binding site" evidence="6">
    <location>
        <position position="326"/>
    </location>
    <ligand>
        <name>Zn(2+)</name>
        <dbReference type="ChEBI" id="CHEBI:29105"/>
    </ligand>
</feature>
<evidence type="ECO:0000256" key="6">
    <source>
        <dbReference type="HAMAP-Rule" id="MF_00168"/>
    </source>
</evidence>
<comment type="subunit">
    <text evidence="6">Homodimer. Within each dimer, one monomer is responsible for RNA recognition and catalysis, while the other monomer binds to the replacement base PreQ1.</text>
</comment>
<feature type="active site" description="Nucleophile" evidence="6">
    <location>
        <position position="288"/>
    </location>
</feature>
<dbReference type="InterPro" id="IPR004803">
    <property type="entry name" value="TGT"/>
</dbReference>
<proteinExistence type="inferred from homology"/>
<evidence type="ECO:0000256" key="1">
    <source>
        <dbReference type="ARBA" id="ARBA00022676"/>
    </source>
</evidence>
<evidence type="ECO:0000313" key="9">
    <source>
        <dbReference type="Proteomes" id="UP000177905"/>
    </source>
</evidence>
<dbReference type="Proteomes" id="UP000177905">
    <property type="component" value="Unassembled WGS sequence"/>
</dbReference>
<feature type="domain" description="tRNA-guanine(15) transglycosylase-like" evidence="7">
    <location>
        <begin position="20"/>
        <end position="376"/>
    </location>
</feature>
<dbReference type="GO" id="GO:0008479">
    <property type="term" value="F:tRNA-guanosine(34) queuine transglycosylase activity"/>
    <property type="evidence" value="ECO:0007669"/>
    <property type="project" value="UniProtKB-UniRule"/>
</dbReference>
<feature type="binding site" evidence="6">
    <location>
        <position position="238"/>
    </location>
    <ligand>
        <name>substrate</name>
    </ligand>
</feature>
<evidence type="ECO:0000256" key="3">
    <source>
        <dbReference type="ARBA" id="ARBA00022694"/>
    </source>
</evidence>
<feature type="binding site" evidence="6">
    <location>
        <position position="357"/>
    </location>
    <ligand>
        <name>Zn(2+)</name>
        <dbReference type="ChEBI" id="CHEBI:29105"/>
    </ligand>
</feature>
<dbReference type="Gene3D" id="3.20.20.105">
    <property type="entry name" value="Queuine tRNA-ribosyltransferase-like"/>
    <property type="match status" value="1"/>
</dbReference>
<keyword evidence="4 6" id="KW-0671">Queuosine biosynthesis</keyword>
<dbReference type="Pfam" id="PF01702">
    <property type="entry name" value="TGT"/>
    <property type="match status" value="1"/>
</dbReference>
<keyword evidence="1 6" id="KW-0328">Glycosyltransferase</keyword>
<evidence type="ECO:0000259" key="7">
    <source>
        <dbReference type="Pfam" id="PF01702"/>
    </source>
</evidence>
<reference evidence="8 9" key="1">
    <citation type="journal article" date="2016" name="Nat. Commun.">
        <title>Thousands of microbial genomes shed light on interconnected biogeochemical processes in an aquifer system.</title>
        <authorList>
            <person name="Anantharaman K."/>
            <person name="Brown C.T."/>
            <person name="Hug L.A."/>
            <person name="Sharon I."/>
            <person name="Castelle C.J."/>
            <person name="Probst A.J."/>
            <person name="Thomas B.C."/>
            <person name="Singh A."/>
            <person name="Wilkins M.J."/>
            <person name="Karaoz U."/>
            <person name="Brodie E.L."/>
            <person name="Williams K.H."/>
            <person name="Hubbard S.S."/>
            <person name="Banfield J.F."/>
        </authorList>
    </citation>
    <scope>NUCLEOTIDE SEQUENCE [LARGE SCALE GENOMIC DNA]</scope>
</reference>
<dbReference type="HAMAP" id="MF_00168">
    <property type="entry name" value="Q_tRNA_Tgt"/>
    <property type="match status" value="1"/>
</dbReference>
<comment type="pathway">
    <text evidence="6">tRNA modification; tRNA-queuosine biosynthesis.</text>
</comment>
<dbReference type="NCBIfam" id="TIGR00449">
    <property type="entry name" value="tgt_general"/>
    <property type="match status" value="1"/>
</dbReference>
<dbReference type="EMBL" id="MEUA01000002">
    <property type="protein sequence ID" value="OGC16806.1"/>
    <property type="molecule type" value="Genomic_DNA"/>
</dbReference>
<name>A0A1F4S8P9_UNCSA</name>
<dbReference type="PANTHER" id="PTHR46499:SF1">
    <property type="entry name" value="QUEUINE TRNA-RIBOSYLTRANSFERASE"/>
    <property type="match status" value="1"/>
</dbReference>
<feature type="active site" description="Proton acceptor" evidence="6">
    <location>
        <position position="98"/>
    </location>
</feature>
<evidence type="ECO:0000256" key="5">
    <source>
        <dbReference type="ARBA" id="ARBA00050112"/>
    </source>
</evidence>
<comment type="cofactor">
    <cofactor evidence="6">
        <name>Zn(2+)</name>
        <dbReference type="ChEBI" id="CHEBI:29105"/>
    </cofactor>
    <text evidence="6">Binds 1 zinc ion per subunit.</text>
</comment>
<feature type="region of interest" description="RNA binding" evidence="6">
    <location>
        <begin position="269"/>
        <end position="275"/>
    </location>
</feature>
<dbReference type="FunFam" id="3.20.20.105:FF:000001">
    <property type="entry name" value="Queuine tRNA-ribosyltransferase"/>
    <property type="match status" value="1"/>
</dbReference>
<evidence type="ECO:0000256" key="2">
    <source>
        <dbReference type="ARBA" id="ARBA00022679"/>
    </source>
</evidence>
<feature type="binding site" evidence="6">
    <location>
        <begin position="98"/>
        <end position="102"/>
    </location>
    <ligand>
        <name>substrate</name>
    </ligand>
</feature>
<dbReference type="InterPro" id="IPR002616">
    <property type="entry name" value="tRNA_ribo_trans-like"/>
</dbReference>
<feature type="binding site" evidence="6">
    <location>
        <position position="152"/>
    </location>
    <ligand>
        <name>substrate</name>
    </ligand>
</feature>
<feature type="region of interest" description="RNA binding; important for wobble base 34 recognition" evidence="6">
    <location>
        <begin position="293"/>
        <end position="297"/>
    </location>
</feature>
<dbReference type="GO" id="GO:0046872">
    <property type="term" value="F:metal ion binding"/>
    <property type="evidence" value="ECO:0007669"/>
    <property type="project" value="UniProtKB-KW"/>
</dbReference>
<protein>
    <recommendedName>
        <fullName evidence="6">Queuine tRNA-ribosyltransferase</fullName>
        <ecNumber evidence="6">2.4.2.29</ecNumber>
    </recommendedName>
    <alternativeName>
        <fullName evidence="6">Guanine insertion enzyme</fullName>
    </alternativeName>
    <alternativeName>
        <fullName evidence="6">tRNA-guanine transglycosylase</fullName>
    </alternativeName>
</protein>